<feature type="region of interest" description="Disordered" evidence="1">
    <location>
        <begin position="424"/>
        <end position="448"/>
    </location>
</feature>
<evidence type="ECO:0000313" key="3">
    <source>
        <dbReference type="Proteomes" id="UP000249169"/>
    </source>
</evidence>
<feature type="compositionally biased region" description="Basic and acidic residues" evidence="1">
    <location>
        <begin position="264"/>
        <end position="275"/>
    </location>
</feature>
<feature type="region of interest" description="Disordered" evidence="1">
    <location>
        <begin position="120"/>
        <end position="151"/>
    </location>
</feature>
<evidence type="ECO:0000256" key="1">
    <source>
        <dbReference type="SAM" id="MobiDB-lite"/>
    </source>
</evidence>
<accession>A0A328C364</accession>
<feature type="region of interest" description="Disordered" evidence="1">
    <location>
        <begin position="257"/>
        <end position="276"/>
    </location>
</feature>
<reference evidence="2 3" key="1">
    <citation type="submission" date="2018-05" db="EMBL/GenBank/DDBJ databases">
        <title>Lujinxingia marina gen. nov. sp. nov., a new facultative anaerobic member of the class Deltaproteobacteria, and proposal of Lujinxingaceae fam. nov.</title>
        <authorList>
            <person name="Li C.-M."/>
        </authorList>
    </citation>
    <scope>NUCLEOTIDE SEQUENCE [LARGE SCALE GENOMIC DNA]</scope>
    <source>
        <strain evidence="2 3">B210</strain>
    </source>
</reference>
<gene>
    <name evidence="2" type="ORF">DL240_17830</name>
</gene>
<evidence type="ECO:0000313" key="2">
    <source>
        <dbReference type="EMBL" id="RAL20241.1"/>
    </source>
</evidence>
<keyword evidence="3" id="KW-1185">Reference proteome</keyword>
<dbReference type="Proteomes" id="UP000249169">
    <property type="component" value="Unassembled WGS sequence"/>
</dbReference>
<dbReference type="EMBL" id="QHKO01000012">
    <property type="protein sequence ID" value="RAL20241.1"/>
    <property type="molecule type" value="Genomic_DNA"/>
</dbReference>
<dbReference type="AlphaFoldDB" id="A0A328C364"/>
<protein>
    <submittedName>
        <fullName evidence="2">Uncharacterized protein</fullName>
    </submittedName>
</protein>
<organism evidence="2 3">
    <name type="scientific">Lujinxingia litoralis</name>
    <dbReference type="NCBI Taxonomy" id="2211119"/>
    <lineage>
        <taxon>Bacteria</taxon>
        <taxon>Deltaproteobacteria</taxon>
        <taxon>Bradymonadales</taxon>
        <taxon>Lujinxingiaceae</taxon>
        <taxon>Lujinxingia</taxon>
    </lineage>
</organism>
<proteinExistence type="predicted"/>
<feature type="region of interest" description="Disordered" evidence="1">
    <location>
        <begin position="21"/>
        <end position="42"/>
    </location>
</feature>
<sequence>MFEVDRRCGYAARQTHSPANPLAIAQRGSGIPGRRAQPTGPHRRGVAFECARHPTQEITQGIPLPGRPAKKRHGPGEVHRLAKPDAYPGGIVHAELLGELRGSAPAPEHTSLLTSKLLPGAGKLGEIRPGSQSPNQRRMAFGKPTGDHGQRAAVVDAVDVSQRVRGLPQRALRRHPTAVPDHLGKRGGVAGPGRAPQCRGSAIHGVDQIGHLAHIKPLRPPHLRGQRSPQRLAQDLLRRLQFGTKRGDQRSVAGLKTVQTPAHQPRDSRWRDRRSGGVAGRLTGQGTHLLVVTQPHYQADQRWREPQRIGQYGSEGLGQRVVSKRREKRRVDPNPGPLFVEQSKHRTSLLLQGLGDSPPFKSRHQALHTSGLLLSPQALFSERTDQRGKVPFEHLHSHAPDPALGYLQICARRLDHRTLFHTCSSRPRQAPGGAQRSHFDPRGLSPAS</sequence>
<feature type="region of interest" description="Disordered" evidence="1">
    <location>
        <begin position="177"/>
        <end position="198"/>
    </location>
</feature>
<name>A0A328C364_9DELT</name>
<comment type="caution">
    <text evidence="2">The sequence shown here is derived from an EMBL/GenBank/DDBJ whole genome shotgun (WGS) entry which is preliminary data.</text>
</comment>